<dbReference type="InterPro" id="IPR041581">
    <property type="entry name" value="Glyoxalase_6"/>
</dbReference>
<dbReference type="InterPro" id="IPR029068">
    <property type="entry name" value="Glyas_Bleomycin-R_OHBP_Dase"/>
</dbReference>
<dbReference type="OrthoDB" id="3212826at2"/>
<comment type="caution">
    <text evidence="2">The sequence shown here is derived from an EMBL/GenBank/DDBJ whole genome shotgun (WGS) entry which is preliminary data.</text>
</comment>
<dbReference type="AlphaFoldDB" id="A0A1W0BCV4"/>
<dbReference type="STRING" id="1538463.B0T36_17445"/>
<feature type="domain" description="VOC" evidence="1">
    <location>
        <begin position="4"/>
        <end position="119"/>
    </location>
</feature>
<evidence type="ECO:0000313" key="3">
    <source>
        <dbReference type="Proteomes" id="UP000188836"/>
    </source>
</evidence>
<proteinExistence type="predicted"/>
<evidence type="ECO:0000259" key="1">
    <source>
        <dbReference type="PROSITE" id="PS51819"/>
    </source>
</evidence>
<dbReference type="PANTHER" id="PTHR35908:SF1">
    <property type="entry name" value="CONSERVED PROTEIN"/>
    <property type="match status" value="1"/>
</dbReference>
<dbReference type="Gene3D" id="3.10.180.10">
    <property type="entry name" value="2,3-Dihydroxybiphenyl 1,2-Dioxygenase, domain 1"/>
    <property type="match status" value="2"/>
</dbReference>
<sequence length="258" mass="27626">MSTRLAYVVFDAARPRSVAHFWAQLLGWSVTLDRPDEADVSAPGPAGVTPALIFLPTTQVKHGKNRIHLDVASRSLDHQQFLADRACTLGANPVDIGQGSVPWLVLADPEGNEFCVLEPREEYVDTGSLAAIVVDTCDPARLAAFWSAASGWPVLRNERRVTGLRAPTGLGVWLEFVYTPEPKCGRNRLRLDLVPALPCDPHAEMARLHAAGATSIEPIGDPTAQALADPETNEFCLLAPTIDGARAVTPAGRSGAPN</sequence>
<dbReference type="Pfam" id="PF18029">
    <property type="entry name" value="Glyoxalase_6"/>
    <property type="match status" value="2"/>
</dbReference>
<protein>
    <recommendedName>
        <fullName evidence="1">VOC domain-containing protein</fullName>
    </recommendedName>
</protein>
<dbReference type="PROSITE" id="PS51819">
    <property type="entry name" value="VOC"/>
    <property type="match status" value="1"/>
</dbReference>
<organism evidence="2 3">
    <name type="scientific">Nocardia donostiensis</name>
    <dbReference type="NCBI Taxonomy" id="1538463"/>
    <lineage>
        <taxon>Bacteria</taxon>
        <taxon>Bacillati</taxon>
        <taxon>Actinomycetota</taxon>
        <taxon>Actinomycetes</taxon>
        <taxon>Mycobacteriales</taxon>
        <taxon>Nocardiaceae</taxon>
        <taxon>Nocardia</taxon>
    </lineage>
</organism>
<dbReference type="PANTHER" id="PTHR35908">
    <property type="entry name" value="HYPOTHETICAL FUSION PROTEIN"/>
    <property type="match status" value="1"/>
</dbReference>
<dbReference type="SUPFAM" id="SSF54593">
    <property type="entry name" value="Glyoxalase/Bleomycin resistance protein/Dihydroxybiphenyl dioxygenase"/>
    <property type="match status" value="2"/>
</dbReference>
<dbReference type="InterPro" id="IPR037523">
    <property type="entry name" value="VOC_core"/>
</dbReference>
<dbReference type="RefSeq" id="WP_077117174.1">
    <property type="nucleotide sequence ID" value="NZ_LOKT01000011.1"/>
</dbReference>
<dbReference type="Proteomes" id="UP000188836">
    <property type="component" value="Unassembled WGS sequence"/>
</dbReference>
<name>A0A1W0BCV4_9NOCA</name>
<accession>A0A1W0BCV4</accession>
<evidence type="ECO:0000313" key="2">
    <source>
        <dbReference type="EMBL" id="ONM48107.1"/>
    </source>
</evidence>
<keyword evidence="3" id="KW-1185">Reference proteome</keyword>
<reference evidence="2 3" key="1">
    <citation type="journal article" date="2016" name="Antonie Van Leeuwenhoek">
        <title>Nocardia donostiensis sp. nov., isolated from human respiratory specimens.</title>
        <authorList>
            <person name="Ercibengoa M."/>
            <person name="Bell M."/>
            <person name="Marimon J.M."/>
            <person name="Humrighouse B."/>
            <person name="Klenk H.P."/>
            <person name="Potter G."/>
            <person name="Perez-Trallero E."/>
        </authorList>
    </citation>
    <scope>NUCLEOTIDE SEQUENCE [LARGE SCALE GENOMIC DNA]</scope>
    <source>
        <strain evidence="2 3">X1655</strain>
    </source>
</reference>
<gene>
    <name evidence="2" type="ORF">B0T46_13940</name>
</gene>
<dbReference type="EMBL" id="MUMY01000011">
    <property type="protein sequence ID" value="ONM48107.1"/>
    <property type="molecule type" value="Genomic_DNA"/>
</dbReference>